<dbReference type="PROSITE" id="PS01304">
    <property type="entry name" value="UBIH"/>
    <property type="match status" value="1"/>
</dbReference>
<evidence type="ECO:0000256" key="5">
    <source>
        <dbReference type="ARBA" id="ARBA00022827"/>
    </source>
</evidence>
<feature type="domain" description="FAD-binding" evidence="8">
    <location>
        <begin position="10"/>
        <end position="359"/>
    </location>
</feature>
<dbReference type="SUPFAM" id="SSF51905">
    <property type="entry name" value="FAD/NAD(P)-binding domain"/>
    <property type="match status" value="1"/>
</dbReference>
<dbReference type="InterPro" id="IPR018168">
    <property type="entry name" value="Ubi_Hdrlase_CS"/>
</dbReference>
<name>A0ABM8ZQR3_9VIBR</name>
<dbReference type="InterPro" id="IPR051205">
    <property type="entry name" value="UbiH/COQ6_monooxygenase"/>
</dbReference>
<dbReference type="InterPro" id="IPR036188">
    <property type="entry name" value="FAD/NAD-bd_sf"/>
</dbReference>
<reference evidence="9" key="1">
    <citation type="submission" date="2021-11" db="EMBL/GenBank/DDBJ databases">
        <authorList>
            <person name="Rodrigo-Torres L."/>
            <person name="Arahal R. D."/>
            <person name="Lucena T."/>
        </authorList>
    </citation>
    <scope>NUCLEOTIDE SEQUENCE</scope>
    <source>
        <strain evidence="9">CECT 7929</strain>
    </source>
</reference>
<comment type="cofactor">
    <cofactor evidence="1">
        <name>FAD</name>
        <dbReference type="ChEBI" id="CHEBI:57692"/>
    </cofactor>
</comment>
<evidence type="ECO:0000256" key="3">
    <source>
        <dbReference type="ARBA" id="ARBA00005349"/>
    </source>
</evidence>
<accession>A0ABM8ZQR3</accession>
<comment type="similarity">
    <text evidence="3">Belongs to the UbiH/COQ6 family.</text>
</comment>
<proteinExistence type="inferred from homology"/>
<evidence type="ECO:0000256" key="7">
    <source>
        <dbReference type="ARBA" id="ARBA00023033"/>
    </source>
</evidence>
<comment type="pathway">
    <text evidence="2">Cofactor biosynthesis; ubiquinone biosynthesis.</text>
</comment>
<evidence type="ECO:0000259" key="8">
    <source>
        <dbReference type="Pfam" id="PF01494"/>
    </source>
</evidence>
<keyword evidence="4" id="KW-0285">Flavoprotein</keyword>
<protein>
    <submittedName>
        <fullName evidence="9">2-octaprenylphenol hydroxylase</fullName>
        <ecNumber evidence="9">1.14.13.240</ecNumber>
    </submittedName>
</protein>
<evidence type="ECO:0000256" key="6">
    <source>
        <dbReference type="ARBA" id="ARBA00023002"/>
    </source>
</evidence>
<dbReference type="InterPro" id="IPR010971">
    <property type="entry name" value="UbiH/COQ6"/>
</dbReference>
<dbReference type="GO" id="GO:0019168">
    <property type="term" value="F:2-polyprenylphenol 6-hydroxylase activity"/>
    <property type="evidence" value="ECO:0007669"/>
    <property type="project" value="UniProtKB-EC"/>
</dbReference>
<comment type="caution">
    <text evidence="9">The sequence shown here is derived from an EMBL/GenBank/DDBJ whole genome shotgun (WGS) entry which is preliminary data.</text>
</comment>
<dbReference type="EC" id="1.14.13.240" evidence="9"/>
<evidence type="ECO:0000256" key="1">
    <source>
        <dbReference type="ARBA" id="ARBA00001974"/>
    </source>
</evidence>
<dbReference type="PANTHER" id="PTHR43876">
    <property type="entry name" value="UBIQUINONE BIOSYNTHESIS MONOOXYGENASE COQ6, MITOCHONDRIAL"/>
    <property type="match status" value="1"/>
</dbReference>
<keyword evidence="10" id="KW-1185">Reference proteome</keyword>
<gene>
    <name evidence="9" type="primary">ubiI</name>
    <name evidence="9" type="ORF">VST7929_00462</name>
</gene>
<dbReference type="InterPro" id="IPR002938">
    <property type="entry name" value="FAD-bd"/>
</dbReference>
<sequence>MMSEMEINSVDVAILGGGMVGLTLAAALEQSGLTVAVVEAGHTPHVDERQRDNRVSALSRASEHILTAVKAWPAIVQGAHGLYDAMQVWERDGNAKLDFSAMRIGQPNLGYIVENRRISQALWQRCEKLSHIQLLTGMRCERIQYGRQEAWLMLRQSKDDAQGGEKSLTAKLVVGADGANSWLRQQMAVPMLQWDYDHHALVATIETELAHDNVARQIFSSQGPLAFLPLEQSHLSAIVWSLPPEQAQRMLNADITEFERHLTVAFDHRLGLCKLQGERQVHPLKMRYARDLVQARAVLIGDAAHTIHPLAGQGVNLGLQDAAALAQTLRELHRQQQDIGDPQVLASYARWRKTEAATMIASMQGFHDLFAGNNPLKKGIRQLGMQLVSRCEPLKDQLLYRALGLTGELPEMAKG</sequence>
<keyword evidence="7" id="KW-0503">Monooxygenase</keyword>
<dbReference type="PANTHER" id="PTHR43876:SF7">
    <property type="entry name" value="UBIQUINONE BIOSYNTHESIS MONOOXYGENASE COQ6, MITOCHONDRIAL"/>
    <property type="match status" value="1"/>
</dbReference>
<evidence type="ECO:0000256" key="2">
    <source>
        <dbReference type="ARBA" id="ARBA00004749"/>
    </source>
</evidence>
<dbReference type="NCBIfam" id="TIGR01988">
    <property type="entry name" value="Ubi-OHases"/>
    <property type="match status" value="1"/>
</dbReference>
<keyword evidence="5" id="KW-0274">FAD</keyword>
<evidence type="ECO:0000256" key="4">
    <source>
        <dbReference type="ARBA" id="ARBA00022630"/>
    </source>
</evidence>
<dbReference type="Gene3D" id="3.50.50.60">
    <property type="entry name" value="FAD/NAD(P)-binding domain"/>
    <property type="match status" value="2"/>
</dbReference>
<keyword evidence="6 9" id="KW-0560">Oxidoreductase</keyword>
<dbReference type="Proteomes" id="UP000838672">
    <property type="component" value="Unassembled WGS sequence"/>
</dbReference>
<dbReference type="PRINTS" id="PR00420">
    <property type="entry name" value="RNGMNOXGNASE"/>
</dbReference>
<organism evidence="9 10">
    <name type="scientific">Vibrio stylophorae</name>
    <dbReference type="NCBI Taxonomy" id="659351"/>
    <lineage>
        <taxon>Bacteria</taxon>
        <taxon>Pseudomonadati</taxon>
        <taxon>Pseudomonadota</taxon>
        <taxon>Gammaproteobacteria</taxon>
        <taxon>Vibrionales</taxon>
        <taxon>Vibrionaceae</taxon>
        <taxon>Vibrio</taxon>
    </lineage>
</organism>
<evidence type="ECO:0000313" key="10">
    <source>
        <dbReference type="Proteomes" id="UP000838672"/>
    </source>
</evidence>
<dbReference type="Pfam" id="PF01494">
    <property type="entry name" value="FAD_binding_3"/>
    <property type="match status" value="1"/>
</dbReference>
<evidence type="ECO:0000313" key="9">
    <source>
        <dbReference type="EMBL" id="CAH0532622.1"/>
    </source>
</evidence>
<dbReference type="EMBL" id="CAKLDI010000001">
    <property type="protein sequence ID" value="CAH0532622.1"/>
    <property type="molecule type" value="Genomic_DNA"/>
</dbReference>